<proteinExistence type="predicted"/>
<reference evidence="5 7" key="2">
    <citation type="submission" date="2019-03" db="EMBL/GenBank/DDBJ databases">
        <title>Genomic Encyclopedia of Type Strains, Phase IV (KMG-IV): sequencing the most valuable type-strain genomes for metagenomic binning, comparative biology and taxonomic classification.</title>
        <authorList>
            <person name="Goeker M."/>
        </authorList>
    </citation>
    <scope>NUCLEOTIDE SEQUENCE [LARGE SCALE GENOMIC DNA]</scope>
    <source>
        <strain evidence="5 7">DSM 20580</strain>
    </source>
</reference>
<evidence type="ECO:0000313" key="6">
    <source>
        <dbReference type="Proteomes" id="UP000254330"/>
    </source>
</evidence>
<evidence type="ECO:0000313" key="4">
    <source>
        <dbReference type="EMBL" id="STX09481.1"/>
    </source>
</evidence>
<keyword evidence="2" id="KW-0732">Signal</keyword>
<evidence type="ECO:0000313" key="7">
    <source>
        <dbReference type="Proteomes" id="UP000294641"/>
    </source>
</evidence>
<dbReference type="EMBL" id="UGNP01000001">
    <property type="protein sequence ID" value="STX09481.1"/>
    <property type="molecule type" value="Genomic_DNA"/>
</dbReference>
<evidence type="ECO:0000259" key="3">
    <source>
        <dbReference type="PROSITE" id="PS51781"/>
    </source>
</evidence>
<dbReference type="PROSITE" id="PS51781">
    <property type="entry name" value="SH3B"/>
    <property type="match status" value="1"/>
</dbReference>
<dbReference type="OrthoDB" id="2456441at2"/>
<protein>
    <submittedName>
        <fullName evidence="4">Bacterial SH3 domain</fullName>
    </submittedName>
    <submittedName>
        <fullName evidence="5">Uncharacterized protein YgiM (DUF1202 family)</fullName>
    </submittedName>
</protein>
<evidence type="ECO:0000256" key="2">
    <source>
        <dbReference type="SAM" id="SignalP"/>
    </source>
</evidence>
<dbReference type="PANTHER" id="PTHR34408">
    <property type="entry name" value="FAMILY PROTEIN, PUTATIVE-RELATED"/>
    <property type="match status" value="1"/>
</dbReference>
<feature type="signal peptide" evidence="2">
    <location>
        <begin position="1"/>
        <end position="29"/>
    </location>
</feature>
<dbReference type="SMART" id="SM00287">
    <property type="entry name" value="SH3b"/>
    <property type="match status" value="2"/>
</dbReference>
<evidence type="ECO:0000256" key="1">
    <source>
        <dbReference type="SAM" id="MobiDB-lite"/>
    </source>
</evidence>
<dbReference type="Proteomes" id="UP000254330">
    <property type="component" value="Unassembled WGS sequence"/>
</dbReference>
<sequence length="344" mass="37612">MKLSKYVLSLSLLTAATATYAVPATVANAATKTMSGVISKDVIVRAASTPNSKNLGTLKKGAKVTIYKETTYWYQVKFKNKLSYVSKDHVKLSKKPTTAKPKPNTDQVVSTIKSSKKANAEIKSNVYFYAKASTSSKKLGTLKKGTKIHMNNVSQFGWVEFDNDGKKNYVYKDFVTKISKPTAKPGTSKPKPETSKPAVNENEKTSYKPNFSKTFSFKSEGHNGTLVYSKKKTASGYAIWSKKVANKTSKLYIKEAKDGVYYATNSKDAVRVLPYSFKVGQTYKNGKSTFKVTGANKTVKTTAGTFKSVATVTGNGYTFYVAPGAGIVKMTKGKKTTFELSKVK</sequence>
<evidence type="ECO:0000313" key="5">
    <source>
        <dbReference type="EMBL" id="TDR32055.1"/>
    </source>
</evidence>
<dbReference type="Gene3D" id="2.30.30.40">
    <property type="entry name" value="SH3 Domains"/>
    <property type="match status" value="2"/>
</dbReference>
<dbReference type="Pfam" id="PF08239">
    <property type="entry name" value="SH3_3"/>
    <property type="match status" value="1"/>
</dbReference>
<gene>
    <name evidence="5" type="ORF">DFR61_1681</name>
    <name evidence="4" type="ORF">NCTC10597_01157</name>
</gene>
<dbReference type="AlphaFoldDB" id="A0A8B4QA00"/>
<dbReference type="InterPro" id="IPR052354">
    <property type="entry name" value="Cell_Wall_Dynamics_Protein"/>
</dbReference>
<comment type="caution">
    <text evidence="4">The sequence shown here is derived from an EMBL/GenBank/DDBJ whole genome shotgun (WGS) entry which is preliminary data.</text>
</comment>
<dbReference type="EMBL" id="SNZG01000068">
    <property type="protein sequence ID" value="TDR32055.1"/>
    <property type="molecule type" value="Genomic_DNA"/>
</dbReference>
<organism evidence="4 6">
    <name type="scientific">Kurthia zopfii</name>
    <dbReference type="NCBI Taxonomy" id="1650"/>
    <lineage>
        <taxon>Bacteria</taxon>
        <taxon>Bacillati</taxon>
        <taxon>Bacillota</taxon>
        <taxon>Bacilli</taxon>
        <taxon>Bacillales</taxon>
        <taxon>Caryophanaceae</taxon>
        <taxon>Kurthia</taxon>
    </lineage>
</organism>
<dbReference type="PANTHER" id="PTHR34408:SF2">
    <property type="entry name" value="CELL WALL-BINDING PROTEIN YWSB"/>
    <property type="match status" value="1"/>
</dbReference>
<dbReference type="Proteomes" id="UP000294641">
    <property type="component" value="Unassembled WGS sequence"/>
</dbReference>
<feature type="region of interest" description="Disordered" evidence="1">
    <location>
        <begin position="181"/>
        <end position="207"/>
    </location>
</feature>
<dbReference type="InterPro" id="IPR003646">
    <property type="entry name" value="SH3-like_bac-type"/>
</dbReference>
<accession>A0A8B4QA00</accession>
<reference evidence="4 6" key="1">
    <citation type="submission" date="2018-06" db="EMBL/GenBank/DDBJ databases">
        <authorList>
            <consortium name="Pathogen Informatics"/>
            <person name="Doyle S."/>
        </authorList>
    </citation>
    <scope>NUCLEOTIDE SEQUENCE [LARGE SCALE GENOMIC DNA]</scope>
    <source>
        <strain evidence="4 6">NCTC10597</strain>
    </source>
</reference>
<feature type="chain" id="PRO_5032818386" evidence="2">
    <location>
        <begin position="30"/>
        <end position="344"/>
    </location>
</feature>
<name>A0A8B4QA00_9BACL</name>
<feature type="domain" description="SH3b" evidence="3">
    <location>
        <begin position="29"/>
        <end position="93"/>
    </location>
</feature>
<dbReference type="RefSeq" id="WP_109350902.1">
    <property type="nucleotide sequence ID" value="NZ_BJUE01000095.1"/>
</dbReference>
<keyword evidence="7" id="KW-1185">Reference proteome</keyword>